<proteinExistence type="inferred from homology"/>
<evidence type="ECO:0000313" key="17">
    <source>
        <dbReference type="EMBL" id="CAJ0721534.1"/>
    </source>
</evidence>
<evidence type="ECO:0000256" key="8">
    <source>
        <dbReference type="ARBA" id="ARBA00023136"/>
    </source>
</evidence>
<evidence type="ECO:0000256" key="11">
    <source>
        <dbReference type="PROSITE-ProRule" id="PRU00284"/>
    </source>
</evidence>
<evidence type="ECO:0000256" key="4">
    <source>
        <dbReference type="ARBA" id="ARBA00022500"/>
    </source>
</evidence>
<dbReference type="PRINTS" id="PR00260">
    <property type="entry name" value="CHEMTRNSDUCR"/>
</dbReference>
<dbReference type="InterPro" id="IPR003122">
    <property type="entry name" value="Tar_rcpt_lig-bd"/>
</dbReference>
<dbReference type="CDD" id="cd06225">
    <property type="entry name" value="HAMP"/>
    <property type="match status" value="1"/>
</dbReference>
<dbReference type="SMART" id="SM00283">
    <property type="entry name" value="MA"/>
    <property type="match status" value="1"/>
</dbReference>
<protein>
    <recommendedName>
        <fullName evidence="19">Methyl-accepting chemotaxis sensory transducer</fullName>
    </recommendedName>
</protein>
<comment type="caution">
    <text evidence="17">The sequence shown here is derived from an EMBL/GenBank/DDBJ whole genome shotgun (WGS) entry which is preliminary data.</text>
</comment>
<dbReference type="InterPro" id="IPR003660">
    <property type="entry name" value="HAMP_dom"/>
</dbReference>
<keyword evidence="4" id="KW-0145">Chemotaxis</keyword>
<dbReference type="InterPro" id="IPR004090">
    <property type="entry name" value="Chemotax_Me-accpt_rcpt"/>
</dbReference>
<dbReference type="EMBL" id="CATWFT010000001">
    <property type="protein sequence ID" value="CAJ0721534.1"/>
    <property type="molecule type" value="Genomic_DNA"/>
</dbReference>
<evidence type="ECO:0008006" key="19">
    <source>
        <dbReference type="Google" id="ProtNLM"/>
    </source>
</evidence>
<dbReference type="InterPro" id="IPR035440">
    <property type="entry name" value="4HB_MCP_dom_sf"/>
</dbReference>
<dbReference type="SMART" id="SM00304">
    <property type="entry name" value="HAMP"/>
    <property type="match status" value="1"/>
</dbReference>
<keyword evidence="5" id="KW-0997">Cell inner membrane</keyword>
<dbReference type="InterPro" id="IPR004089">
    <property type="entry name" value="MCPsignal_dom"/>
</dbReference>
<dbReference type="Pfam" id="PF00672">
    <property type="entry name" value="HAMP"/>
    <property type="match status" value="1"/>
</dbReference>
<keyword evidence="9 11" id="KW-0807">Transducer</keyword>
<reference evidence="17 18" key="1">
    <citation type="submission" date="2023-07" db="EMBL/GenBank/DDBJ databases">
        <authorList>
            <person name="Peeters C."/>
        </authorList>
    </citation>
    <scope>NUCLEOTIDE SEQUENCE [LARGE SCALE GENOMIC DNA]</scope>
    <source>
        <strain evidence="17 18">R-38712</strain>
    </source>
</reference>
<feature type="compositionally biased region" description="Low complexity" evidence="13">
    <location>
        <begin position="598"/>
        <end position="607"/>
    </location>
</feature>
<keyword evidence="7 14" id="KW-1133">Transmembrane helix</keyword>
<keyword evidence="6 14" id="KW-0812">Transmembrane</keyword>
<evidence type="ECO:0000313" key="18">
    <source>
        <dbReference type="Proteomes" id="UP001189303"/>
    </source>
</evidence>
<organism evidence="17 18">
    <name type="scientific">Ralstonia pickettii</name>
    <name type="common">Burkholderia pickettii</name>
    <dbReference type="NCBI Taxonomy" id="329"/>
    <lineage>
        <taxon>Bacteria</taxon>
        <taxon>Pseudomonadati</taxon>
        <taxon>Pseudomonadota</taxon>
        <taxon>Betaproteobacteria</taxon>
        <taxon>Burkholderiales</taxon>
        <taxon>Burkholderiaceae</taxon>
        <taxon>Ralstonia</taxon>
    </lineage>
</organism>
<evidence type="ECO:0000256" key="7">
    <source>
        <dbReference type="ARBA" id="ARBA00022989"/>
    </source>
</evidence>
<dbReference type="Proteomes" id="UP001189303">
    <property type="component" value="Unassembled WGS sequence"/>
</dbReference>
<keyword evidence="3" id="KW-0488">Methylation</keyword>
<dbReference type="PROSITE" id="PS50885">
    <property type="entry name" value="HAMP"/>
    <property type="match status" value="1"/>
</dbReference>
<feature type="region of interest" description="Disordered" evidence="13">
    <location>
        <begin position="570"/>
        <end position="607"/>
    </location>
</feature>
<gene>
    <name evidence="17" type="ORF">R38712_00068</name>
</gene>
<keyword evidence="2" id="KW-1003">Cell membrane</keyword>
<feature type="compositionally biased region" description="Low complexity" evidence="13">
    <location>
        <begin position="570"/>
        <end position="591"/>
    </location>
</feature>
<evidence type="ECO:0000256" key="2">
    <source>
        <dbReference type="ARBA" id="ARBA00022475"/>
    </source>
</evidence>
<dbReference type="PANTHER" id="PTHR43531">
    <property type="entry name" value="PROTEIN ICFG"/>
    <property type="match status" value="1"/>
</dbReference>
<keyword evidence="8 14" id="KW-0472">Membrane</keyword>
<dbReference type="InterPro" id="IPR051310">
    <property type="entry name" value="MCP_chemotaxis"/>
</dbReference>
<dbReference type="SUPFAM" id="SSF47170">
    <property type="entry name" value="Aspartate receptor, ligand-binding domain"/>
    <property type="match status" value="1"/>
</dbReference>
<sequence length="641" mass="66068">MGAPAPASETARADRYSGGNNPAVIPMLNRLSIRFRLNAALTLLALLLAITGAIGVIGMRASDANINEIYTNQLASTSLVGKAQLNAAIVRTTLDRAVFHPDAADVPAILDKANGYRTKSDDAWKQYKTLPMNADESRLAADMETKRNAFFRDGIEPLMTALRARDAATVDKVVMNVIPPLSVALSAAADALDRSQVEQAKAAYESAAARSHAFLMLIIGAIGVGIAAALGCAFGLHRAISVPLSKMLGHFSAISNGNLTERITVGSKDEMGALTQGLIDMQRGLIRTIVTMRGGSESIASATKQIAAGNMDLSQRTEEQASSLEETASSMEELTSIVRQNADNARQASQLAGNASDIAVKGGEVVGRVIETMSGINDSSKKIADIIGVIEGIAFQTNILALNAAVEAARAGEQGRGFAVVAGEVRSLAQRSATAAKEIKELISDSVGRVENGTTLVAEAGDVIDEVVVAVKRVTDIMGEISSASEEQSAGIEQVNQAVTQMDEVTQQNAALVEEAAAAAQSLEEQAGVLREAVASFRLPAAGANAEPVLAPVAASALSVAKAAPAVSTVPASPGPAAKPVARKPGAATARAARKRPAAAAKPAAVPAPDAKAVPVAVAEAKPGKLALAAVSSDADDWEQF</sequence>
<dbReference type="PANTHER" id="PTHR43531:SF14">
    <property type="entry name" value="METHYL-ACCEPTING CHEMOTAXIS PROTEIN I-RELATED"/>
    <property type="match status" value="1"/>
</dbReference>
<evidence type="ECO:0000259" key="15">
    <source>
        <dbReference type="PROSITE" id="PS50111"/>
    </source>
</evidence>
<evidence type="ECO:0000256" key="13">
    <source>
        <dbReference type="SAM" id="MobiDB-lite"/>
    </source>
</evidence>
<feature type="transmembrane region" description="Helical" evidence="14">
    <location>
        <begin position="214"/>
        <end position="236"/>
    </location>
</feature>
<evidence type="ECO:0000256" key="14">
    <source>
        <dbReference type="SAM" id="Phobius"/>
    </source>
</evidence>
<evidence type="ECO:0000256" key="9">
    <source>
        <dbReference type="ARBA" id="ARBA00023224"/>
    </source>
</evidence>
<dbReference type="Pfam" id="PF00015">
    <property type="entry name" value="MCPsignal"/>
    <property type="match status" value="1"/>
</dbReference>
<dbReference type="Pfam" id="PF02203">
    <property type="entry name" value="TarH"/>
    <property type="match status" value="1"/>
</dbReference>
<feature type="domain" description="HAMP" evidence="16">
    <location>
        <begin position="238"/>
        <end position="290"/>
    </location>
</feature>
<dbReference type="CDD" id="cd11386">
    <property type="entry name" value="MCP_signal"/>
    <property type="match status" value="1"/>
</dbReference>
<evidence type="ECO:0000256" key="5">
    <source>
        <dbReference type="ARBA" id="ARBA00022519"/>
    </source>
</evidence>
<evidence type="ECO:0000256" key="10">
    <source>
        <dbReference type="ARBA" id="ARBA00029447"/>
    </source>
</evidence>
<feature type="transmembrane region" description="Helical" evidence="14">
    <location>
        <begin position="37"/>
        <end position="57"/>
    </location>
</feature>
<feature type="domain" description="Methyl-accepting transducer" evidence="15">
    <location>
        <begin position="295"/>
        <end position="524"/>
    </location>
</feature>
<evidence type="ECO:0000256" key="6">
    <source>
        <dbReference type="ARBA" id="ARBA00022692"/>
    </source>
</evidence>
<evidence type="ECO:0000256" key="12">
    <source>
        <dbReference type="SAM" id="Coils"/>
    </source>
</evidence>
<keyword evidence="12" id="KW-0175">Coiled coil</keyword>
<name>A0ABM9IGN6_RALPI</name>
<evidence type="ECO:0000259" key="16">
    <source>
        <dbReference type="PROSITE" id="PS50885"/>
    </source>
</evidence>
<dbReference type="PROSITE" id="PS50111">
    <property type="entry name" value="CHEMOTAXIS_TRANSDUC_2"/>
    <property type="match status" value="1"/>
</dbReference>
<accession>A0ABM9IGN6</accession>
<feature type="coiled-coil region" evidence="12">
    <location>
        <begin position="495"/>
        <end position="533"/>
    </location>
</feature>
<evidence type="ECO:0000256" key="3">
    <source>
        <dbReference type="ARBA" id="ARBA00022481"/>
    </source>
</evidence>
<comment type="similarity">
    <text evidence="10">Belongs to the methyl-accepting chemotaxis (MCP) protein family.</text>
</comment>
<dbReference type="Gene3D" id="1.10.287.950">
    <property type="entry name" value="Methyl-accepting chemotaxis protein"/>
    <property type="match status" value="1"/>
</dbReference>
<dbReference type="SUPFAM" id="SSF58104">
    <property type="entry name" value="Methyl-accepting chemotaxis protein (MCP) signaling domain"/>
    <property type="match status" value="1"/>
</dbReference>
<keyword evidence="18" id="KW-1185">Reference proteome</keyword>
<comment type="subcellular location">
    <subcellularLocation>
        <location evidence="1">Cell inner membrane</location>
        <topology evidence="1">Multi-pass membrane protein</topology>
    </subcellularLocation>
</comment>
<evidence type="ECO:0000256" key="1">
    <source>
        <dbReference type="ARBA" id="ARBA00004429"/>
    </source>
</evidence>